<dbReference type="InterPro" id="IPR019307">
    <property type="entry name" value="RNA-bd_AU-1/RNase_E/G"/>
</dbReference>
<reference evidence="12 13" key="1">
    <citation type="submission" date="2021-10" db="EMBL/GenBank/DDBJ databases">
        <title>Anaerobic single-cell dispensing facilitates the cultivation of human gut bacteria.</title>
        <authorList>
            <person name="Afrizal A."/>
        </authorList>
    </citation>
    <scope>NUCLEOTIDE SEQUENCE [LARGE SCALE GENOMIC DNA]</scope>
    <source>
        <strain evidence="12 13">CLA-AA-H276</strain>
    </source>
</reference>
<keyword evidence="3" id="KW-0997">Cell inner membrane</keyword>
<sequence>MDNTRIITYIKDGVLADALYEDGRMMELFLISKEQESILGNIYIGKVKNIVKNIQAAFVEIEHGILCYLPLEDARYPVYTKPKKGKELAQGDELLVQVSREAVKTKAPSLTACFGLTGKYLVLTCGNRTVGYSGKLSGVEKTRLKAWTALHELPEDAGMIVRTNAAGVPEEELDRELGRMLEQYQYLKTQAVHRTVYSCVYRSRPSYLNSVLGSKSSSLKEILTDDMEIYAELKKFLEEEMPGDGQKLRLYEDRQLPLKALYRMEKNLDNALSERVWLKSGAYLVIEPTEALTVIDVNTGKCIAGKDKQAAIRKINREAALEISRQMRLRNLSGMILADFVDMTEPGADEELLEFMREQLKKDPQKSAAVDMTALGLMEMTRKKQKKTLKEQAKECGIL</sequence>
<accession>A0AAE3A446</accession>
<evidence type="ECO:0000256" key="3">
    <source>
        <dbReference type="ARBA" id="ARBA00022519"/>
    </source>
</evidence>
<keyword evidence="2" id="KW-1003">Cell membrane</keyword>
<dbReference type="Proteomes" id="UP001198220">
    <property type="component" value="Unassembled WGS sequence"/>
</dbReference>
<keyword evidence="6" id="KW-0255">Endonuclease</keyword>
<dbReference type="PROSITE" id="PS50126">
    <property type="entry name" value="S1"/>
    <property type="match status" value="1"/>
</dbReference>
<proteinExistence type="predicted"/>
<name>A0AAE3A446_9FIRM</name>
<dbReference type="Pfam" id="PF10150">
    <property type="entry name" value="RNase_E_G"/>
    <property type="match status" value="1"/>
</dbReference>
<evidence type="ECO:0000256" key="6">
    <source>
        <dbReference type="ARBA" id="ARBA00022759"/>
    </source>
</evidence>
<evidence type="ECO:0000256" key="5">
    <source>
        <dbReference type="ARBA" id="ARBA00022723"/>
    </source>
</evidence>
<dbReference type="InterPro" id="IPR012340">
    <property type="entry name" value="NA-bd_OB-fold"/>
</dbReference>
<evidence type="ECO:0000256" key="4">
    <source>
        <dbReference type="ARBA" id="ARBA00022722"/>
    </source>
</evidence>
<dbReference type="GO" id="GO:0003723">
    <property type="term" value="F:RNA binding"/>
    <property type="evidence" value="ECO:0007669"/>
    <property type="project" value="UniProtKB-KW"/>
</dbReference>
<dbReference type="AlphaFoldDB" id="A0AAE3A446"/>
<comment type="caution">
    <text evidence="12">The sequence shown here is derived from an EMBL/GenBank/DDBJ whole genome shotgun (WGS) entry which is preliminary data.</text>
</comment>
<dbReference type="RefSeq" id="WP_308459021.1">
    <property type="nucleotide sequence ID" value="NZ_JAJEPS010000004.1"/>
</dbReference>
<protein>
    <submittedName>
        <fullName evidence="12">Ribonuclease E/G</fullName>
    </submittedName>
</protein>
<dbReference type="CDD" id="cd04453">
    <property type="entry name" value="S1_RNase_E"/>
    <property type="match status" value="1"/>
</dbReference>
<evidence type="ECO:0000256" key="1">
    <source>
        <dbReference type="ARBA" id="ARBA00001946"/>
    </source>
</evidence>
<keyword evidence="13" id="KW-1185">Reference proteome</keyword>
<keyword evidence="8" id="KW-0460">Magnesium</keyword>
<feature type="domain" description="S1 motif" evidence="11">
    <location>
        <begin position="40"/>
        <end position="113"/>
    </location>
</feature>
<evidence type="ECO:0000256" key="2">
    <source>
        <dbReference type="ARBA" id="ARBA00022475"/>
    </source>
</evidence>
<evidence type="ECO:0000313" key="13">
    <source>
        <dbReference type="Proteomes" id="UP001198220"/>
    </source>
</evidence>
<dbReference type="InterPro" id="IPR003029">
    <property type="entry name" value="S1_domain"/>
</dbReference>
<dbReference type="PANTHER" id="PTHR30001:SF1">
    <property type="entry name" value="RIBONUCLEASE E_G-LIKE PROTEIN, CHLOROPLASTIC"/>
    <property type="match status" value="1"/>
</dbReference>
<organism evidence="12 13">
    <name type="scientific">Hominiventricola filiformis</name>
    <dbReference type="NCBI Taxonomy" id="2885352"/>
    <lineage>
        <taxon>Bacteria</taxon>
        <taxon>Bacillati</taxon>
        <taxon>Bacillota</taxon>
        <taxon>Clostridia</taxon>
        <taxon>Lachnospirales</taxon>
        <taxon>Lachnospiraceae</taxon>
        <taxon>Hominiventricola</taxon>
    </lineage>
</organism>
<evidence type="ECO:0000256" key="9">
    <source>
        <dbReference type="ARBA" id="ARBA00022884"/>
    </source>
</evidence>
<dbReference type="SMART" id="SM00316">
    <property type="entry name" value="S1"/>
    <property type="match status" value="1"/>
</dbReference>
<keyword evidence="7" id="KW-0378">Hydrolase</keyword>
<dbReference type="GO" id="GO:0046872">
    <property type="term" value="F:metal ion binding"/>
    <property type="evidence" value="ECO:0007669"/>
    <property type="project" value="UniProtKB-KW"/>
</dbReference>
<evidence type="ECO:0000259" key="11">
    <source>
        <dbReference type="PROSITE" id="PS50126"/>
    </source>
</evidence>
<evidence type="ECO:0000313" key="12">
    <source>
        <dbReference type="EMBL" id="MCC2125656.1"/>
    </source>
</evidence>
<dbReference type="GO" id="GO:0006364">
    <property type="term" value="P:rRNA processing"/>
    <property type="evidence" value="ECO:0007669"/>
    <property type="project" value="TreeGrafter"/>
</dbReference>
<dbReference type="Gene3D" id="2.40.50.140">
    <property type="entry name" value="Nucleic acid-binding proteins"/>
    <property type="match status" value="1"/>
</dbReference>
<dbReference type="PANTHER" id="PTHR30001">
    <property type="entry name" value="RIBONUCLEASE"/>
    <property type="match status" value="1"/>
</dbReference>
<dbReference type="EMBL" id="JAJEPS010000004">
    <property type="protein sequence ID" value="MCC2125656.1"/>
    <property type="molecule type" value="Genomic_DNA"/>
</dbReference>
<dbReference type="GO" id="GO:0004519">
    <property type="term" value="F:endonuclease activity"/>
    <property type="evidence" value="ECO:0007669"/>
    <property type="project" value="UniProtKB-KW"/>
</dbReference>
<keyword evidence="4" id="KW-0540">Nuclease</keyword>
<keyword evidence="10" id="KW-0472">Membrane</keyword>
<dbReference type="InterPro" id="IPR004659">
    <property type="entry name" value="RNase_E/G"/>
</dbReference>
<dbReference type="GO" id="GO:0005737">
    <property type="term" value="C:cytoplasm"/>
    <property type="evidence" value="ECO:0007669"/>
    <property type="project" value="TreeGrafter"/>
</dbReference>
<evidence type="ECO:0000256" key="7">
    <source>
        <dbReference type="ARBA" id="ARBA00022801"/>
    </source>
</evidence>
<comment type="cofactor">
    <cofactor evidence="1">
        <name>Mg(2+)</name>
        <dbReference type="ChEBI" id="CHEBI:18420"/>
    </cofactor>
</comment>
<keyword evidence="5" id="KW-0479">Metal-binding</keyword>
<dbReference type="GO" id="GO:0016787">
    <property type="term" value="F:hydrolase activity"/>
    <property type="evidence" value="ECO:0007669"/>
    <property type="project" value="UniProtKB-KW"/>
</dbReference>
<evidence type="ECO:0000256" key="10">
    <source>
        <dbReference type="ARBA" id="ARBA00023136"/>
    </source>
</evidence>
<gene>
    <name evidence="12" type="ORF">LKD36_05620</name>
</gene>
<evidence type="ECO:0000256" key="8">
    <source>
        <dbReference type="ARBA" id="ARBA00022842"/>
    </source>
</evidence>
<dbReference type="GO" id="GO:0004540">
    <property type="term" value="F:RNA nuclease activity"/>
    <property type="evidence" value="ECO:0007669"/>
    <property type="project" value="InterPro"/>
</dbReference>
<keyword evidence="9" id="KW-0694">RNA-binding</keyword>
<dbReference type="SUPFAM" id="SSF50249">
    <property type="entry name" value="Nucleic acid-binding proteins"/>
    <property type="match status" value="1"/>
</dbReference>